<dbReference type="STRING" id="637679.GCA_001550055_02293"/>
<name>A0A1G7D997_9PROT</name>
<evidence type="ECO:0000313" key="12">
    <source>
        <dbReference type="EMBL" id="SDE48194.1"/>
    </source>
</evidence>
<evidence type="ECO:0000256" key="5">
    <source>
        <dbReference type="ARBA" id="ARBA00022763"/>
    </source>
</evidence>
<dbReference type="GO" id="GO:0009432">
    <property type="term" value="P:SOS response"/>
    <property type="evidence" value="ECO:0007669"/>
    <property type="project" value="TreeGrafter"/>
</dbReference>
<feature type="domain" description="RecF/RecN/SMC N-terminal" evidence="11">
    <location>
        <begin position="14"/>
        <end position="512"/>
    </location>
</feature>
<dbReference type="GO" id="GO:0006310">
    <property type="term" value="P:DNA recombination"/>
    <property type="evidence" value="ECO:0007669"/>
    <property type="project" value="InterPro"/>
</dbReference>
<keyword evidence="5 9" id="KW-0227">DNA damage</keyword>
<evidence type="ECO:0000256" key="10">
    <source>
        <dbReference type="SAM" id="Coils"/>
    </source>
</evidence>
<dbReference type="SUPFAM" id="SSF52540">
    <property type="entry name" value="P-loop containing nucleoside triphosphate hydrolases"/>
    <property type="match status" value="1"/>
</dbReference>
<dbReference type="InterPro" id="IPR003395">
    <property type="entry name" value="RecF/RecN/SMC_N"/>
</dbReference>
<sequence length="556" mass="59297">MLTSLSIRDIVLIEKLNLSFAAGLTVLTGETGAGKSILLDSLGLATGARADRALVRQGQEKGMVSAAFTVATGHPACALLEDQGLDGGEGEIILRRQITADGRSKAWANDQPIGQGLLAELGSLLVEVHGQHDDRGLLDSAGHRGLLDDFGRYGTELKTVAAAHNELREASEALAEAEEMLANAKADEEFLEHAVAELDTLGIEEGEEEALAERRTLMMQGEKLADDLKAYQDDLAADGGVDATVRGVLRRMERTEGAAGDLLSPVIEALDRAAIELGEGMAALDRLAQDLDFDPHELERTEERLFEIRRLARKHNCQPDELPALLENLKTRYAAVSAGDEMVAAARVRVGSARQAMKAAVEALTAKRKAAAAELDKLVMAELPPLKLENAQFRTAVETLPEGDWTAQGADRVSFEVKTNAGTPFGSLVKIASGGELARFILALKVVLARGSSTPVMVFDEVDKGIGGATASAVGERLRRLSESAQVLVVTHSPQVAARGNRQFQISKGDHGAETRTDVVALEDEARREEIARMLAGNVITDAARAAADQLLHLDG</sequence>
<comment type="function">
    <text evidence="1 9">May be involved in recombinational repair of damaged DNA.</text>
</comment>
<feature type="coiled-coil region" evidence="10">
    <location>
        <begin position="160"/>
        <end position="194"/>
    </location>
</feature>
<dbReference type="InterPro" id="IPR004604">
    <property type="entry name" value="DNA_recomb/repair_RecN"/>
</dbReference>
<organism evidence="12 13">
    <name type="scientific">Kordiimonas lacus</name>
    <dbReference type="NCBI Taxonomy" id="637679"/>
    <lineage>
        <taxon>Bacteria</taxon>
        <taxon>Pseudomonadati</taxon>
        <taxon>Pseudomonadota</taxon>
        <taxon>Alphaproteobacteria</taxon>
        <taxon>Kordiimonadales</taxon>
        <taxon>Kordiimonadaceae</taxon>
        <taxon>Kordiimonas</taxon>
    </lineage>
</organism>
<dbReference type="Pfam" id="PF02463">
    <property type="entry name" value="SMC_N"/>
    <property type="match status" value="1"/>
</dbReference>
<evidence type="ECO:0000256" key="6">
    <source>
        <dbReference type="ARBA" id="ARBA00022840"/>
    </source>
</evidence>
<dbReference type="PIRSF" id="PIRSF003128">
    <property type="entry name" value="RecN"/>
    <property type="match status" value="1"/>
</dbReference>
<proteinExistence type="inferred from homology"/>
<dbReference type="CDD" id="cd03241">
    <property type="entry name" value="ABC_RecN"/>
    <property type="match status" value="2"/>
</dbReference>
<protein>
    <recommendedName>
        <fullName evidence="3 9">DNA repair protein RecN</fullName>
    </recommendedName>
    <alternativeName>
        <fullName evidence="8 9">Recombination protein N</fullName>
    </alternativeName>
</protein>
<reference evidence="12 13" key="1">
    <citation type="submission" date="2016-10" db="EMBL/GenBank/DDBJ databases">
        <authorList>
            <person name="de Groot N.N."/>
        </authorList>
    </citation>
    <scope>NUCLEOTIDE SEQUENCE [LARGE SCALE GENOMIC DNA]</scope>
    <source>
        <strain evidence="12 13">CGMCC 1.9109</strain>
    </source>
</reference>
<dbReference type="Gene3D" id="3.40.50.300">
    <property type="entry name" value="P-loop containing nucleotide triphosphate hydrolases"/>
    <property type="match status" value="2"/>
</dbReference>
<feature type="coiled-coil region" evidence="10">
    <location>
        <begin position="354"/>
        <end position="381"/>
    </location>
</feature>
<dbReference type="PANTHER" id="PTHR11059">
    <property type="entry name" value="DNA REPAIR PROTEIN RECN"/>
    <property type="match status" value="1"/>
</dbReference>
<keyword evidence="10" id="KW-0175">Coiled coil</keyword>
<dbReference type="PANTHER" id="PTHR11059:SF0">
    <property type="entry name" value="DNA REPAIR PROTEIN RECN"/>
    <property type="match status" value="1"/>
</dbReference>
<keyword evidence="13" id="KW-1185">Reference proteome</keyword>
<dbReference type="InterPro" id="IPR027417">
    <property type="entry name" value="P-loop_NTPase"/>
</dbReference>
<evidence type="ECO:0000256" key="9">
    <source>
        <dbReference type="PIRNR" id="PIRNR003128"/>
    </source>
</evidence>
<accession>A0A1G7D997</accession>
<evidence type="ECO:0000256" key="4">
    <source>
        <dbReference type="ARBA" id="ARBA00022741"/>
    </source>
</evidence>
<gene>
    <name evidence="12" type="ORF">SAMN04488071_3012</name>
</gene>
<dbReference type="GO" id="GO:0005524">
    <property type="term" value="F:ATP binding"/>
    <property type="evidence" value="ECO:0007669"/>
    <property type="project" value="UniProtKB-KW"/>
</dbReference>
<dbReference type="AlphaFoldDB" id="A0A1G7D997"/>
<dbReference type="OrthoDB" id="9806954at2"/>
<comment type="similarity">
    <text evidence="2 9">Belongs to the RecN family.</text>
</comment>
<dbReference type="Proteomes" id="UP000183685">
    <property type="component" value="Unassembled WGS sequence"/>
</dbReference>
<evidence type="ECO:0000256" key="7">
    <source>
        <dbReference type="ARBA" id="ARBA00023204"/>
    </source>
</evidence>
<dbReference type="RefSeq" id="WP_068305118.1">
    <property type="nucleotide sequence ID" value="NZ_FNAK01000007.1"/>
</dbReference>
<dbReference type="GO" id="GO:0006281">
    <property type="term" value="P:DNA repair"/>
    <property type="evidence" value="ECO:0007669"/>
    <property type="project" value="UniProtKB-KW"/>
</dbReference>
<keyword evidence="6" id="KW-0067">ATP-binding</keyword>
<dbReference type="EMBL" id="FNAK01000007">
    <property type="protein sequence ID" value="SDE48194.1"/>
    <property type="molecule type" value="Genomic_DNA"/>
</dbReference>
<dbReference type="FunFam" id="3.40.50.300:FF:000356">
    <property type="entry name" value="DNA repair protein RecN"/>
    <property type="match status" value="1"/>
</dbReference>
<evidence type="ECO:0000256" key="2">
    <source>
        <dbReference type="ARBA" id="ARBA00009441"/>
    </source>
</evidence>
<evidence type="ECO:0000313" key="13">
    <source>
        <dbReference type="Proteomes" id="UP000183685"/>
    </source>
</evidence>
<keyword evidence="4" id="KW-0547">Nucleotide-binding</keyword>
<evidence type="ECO:0000256" key="3">
    <source>
        <dbReference type="ARBA" id="ARBA00021315"/>
    </source>
</evidence>
<dbReference type="GO" id="GO:0043590">
    <property type="term" value="C:bacterial nucleoid"/>
    <property type="evidence" value="ECO:0007669"/>
    <property type="project" value="TreeGrafter"/>
</dbReference>
<evidence type="ECO:0000256" key="1">
    <source>
        <dbReference type="ARBA" id="ARBA00003618"/>
    </source>
</evidence>
<evidence type="ECO:0000256" key="8">
    <source>
        <dbReference type="ARBA" id="ARBA00033408"/>
    </source>
</evidence>
<dbReference type="NCBIfam" id="TIGR00634">
    <property type="entry name" value="recN"/>
    <property type="match status" value="1"/>
</dbReference>
<evidence type="ECO:0000259" key="11">
    <source>
        <dbReference type="Pfam" id="PF02463"/>
    </source>
</evidence>
<keyword evidence="7 9" id="KW-0234">DNA repair</keyword>